<dbReference type="AlphaFoldDB" id="A0A0D0C5K1"/>
<name>A0A0D0C5K1_9AGAR</name>
<protein>
    <recommendedName>
        <fullName evidence="1">Helitron helicase-like domain-containing protein</fullName>
    </recommendedName>
</protein>
<keyword evidence="3" id="KW-1185">Reference proteome</keyword>
<evidence type="ECO:0000259" key="1">
    <source>
        <dbReference type="Pfam" id="PF14214"/>
    </source>
</evidence>
<proteinExistence type="predicted"/>
<feature type="non-terminal residue" evidence="2">
    <location>
        <position position="1"/>
    </location>
</feature>
<accession>A0A0D0C5K1</accession>
<dbReference type="OrthoDB" id="432234at2759"/>
<dbReference type="HOGENOM" id="CLU_080483_4_0_1"/>
<evidence type="ECO:0000313" key="3">
    <source>
        <dbReference type="Proteomes" id="UP000053593"/>
    </source>
</evidence>
<gene>
    <name evidence="2" type="ORF">GYMLUDRAFT_110710</name>
</gene>
<dbReference type="InterPro" id="IPR025476">
    <property type="entry name" value="Helitron_helicase-like"/>
</dbReference>
<sequence>IEGSTGDVAGMREEIRAISRSHGTPSIFFTLNPADGHNPIMSFLAGKNIDVDALFSKPDANYTPFDRMYTLASNPVAGAEFFHLVINQFV</sequence>
<dbReference type="EMBL" id="KN834764">
    <property type="protein sequence ID" value="KIK63406.1"/>
    <property type="molecule type" value="Genomic_DNA"/>
</dbReference>
<feature type="domain" description="Helitron helicase-like" evidence="1">
    <location>
        <begin position="2"/>
        <end position="90"/>
    </location>
</feature>
<reference evidence="2 3" key="1">
    <citation type="submission" date="2014-04" db="EMBL/GenBank/DDBJ databases">
        <title>Evolutionary Origins and Diversification of the Mycorrhizal Mutualists.</title>
        <authorList>
            <consortium name="DOE Joint Genome Institute"/>
            <consortium name="Mycorrhizal Genomics Consortium"/>
            <person name="Kohler A."/>
            <person name="Kuo A."/>
            <person name="Nagy L.G."/>
            <person name="Floudas D."/>
            <person name="Copeland A."/>
            <person name="Barry K.W."/>
            <person name="Cichocki N."/>
            <person name="Veneault-Fourrey C."/>
            <person name="LaButti K."/>
            <person name="Lindquist E.A."/>
            <person name="Lipzen A."/>
            <person name="Lundell T."/>
            <person name="Morin E."/>
            <person name="Murat C."/>
            <person name="Riley R."/>
            <person name="Ohm R."/>
            <person name="Sun H."/>
            <person name="Tunlid A."/>
            <person name="Henrissat B."/>
            <person name="Grigoriev I.V."/>
            <person name="Hibbett D.S."/>
            <person name="Martin F."/>
        </authorList>
    </citation>
    <scope>NUCLEOTIDE SEQUENCE [LARGE SCALE GENOMIC DNA]</scope>
    <source>
        <strain evidence="2 3">FD-317 M1</strain>
    </source>
</reference>
<organism evidence="2 3">
    <name type="scientific">Collybiopsis luxurians FD-317 M1</name>
    <dbReference type="NCBI Taxonomy" id="944289"/>
    <lineage>
        <taxon>Eukaryota</taxon>
        <taxon>Fungi</taxon>
        <taxon>Dikarya</taxon>
        <taxon>Basidiomycota</taxon>
        <taxon>Agaricomycotina</taxon>
        <taxon>Agaricomycetes</taxon>
        <taxon>Agaricomycetidae</taxon>
        <taxon>Agaricales</taxon>
        <taxon>Marasmiineae</taxon>
        <taxon>Omphalotaceae</taxon>
        <taxon>Collybiopsis</taxon>
        <taxon>Collybiopsis luxurians</taxon>
    </lineage>
</organism>
<feature type="non-terminal residue" evidence="2">
    <location>
        <position position="90"/>
    </location>
</feature>
<evidence type="ECO:0000313" key="2">
    <source>
        <dbReference type="EMBL" id="KIK63406.1"/>
    </source>
</evidence>
<dbReference type="Proteomes" id="UP000053593">
    <property type="component" value="Unassembled WGS sequence"/>
</dbReference>
<dbReference type="Pfam" id="PF14214">
    <property type="entry name" value="Helitron_like_N"/>
    <property type="match status" value="1"/>
</dbReference>